<keyword evidence="14" id="KW-0413">Isomerase</keyword>
<evidence type="ECO:0000256" key="5">
    <source>
        <dbReference type="ARBA" id="ARBA00022679"/>
    </source>
</evidence>
<dbReference type="InterPro" id="IPR036100">
    <property type="entry name" value="QueA_sf"/>
</dbReference>
<dbReference type="NCBIfam" id="NF001140">
    <property type="entry name" value="PRK00147.1"/>
    <property type="match status" value="1"/>
</dbReference>
<dbReference type="GO" id="GO:0008616">
    <property type="term" value="P:tRNA queuosine(34) biosynthetic process"/>
    <property type="evidence" value="ECO:0007669"/>
    <property type="project" value="UniProtKB-UniRule"/>
</dbReference>
<keyword evidence="5 13" id="KW-0808">Transferase</keyword>
<dbReference type="HOGENOM" id="CLU_039110_1_0_6"/>
<sequence>MKKSDFYYHLPPERIAQEPLPERSASRLLVLDPRTGHLCDSSVRELPQFLRAGDLLVFNDTRVLPARLHARKPTGGAVELLLERLLAPDRARFLARSSKTLKPGARITLAGGEAVELLAREGRMVELGLPGGGNWLDILEAQGEVPLPPYIDRAPAAADRERYQTVYARNPGAVAAPTAGLHFDADLLARLDAAGMERAHITLHVGAGTFLPVEAEEVEEHRMHSERVTVPAATVEQVRRAQARGGRIFAIGTTACRALEGAARSGSLQAFAGETDIFLYPGRPFRVIDGLFTNFHLPESTLLMLVSALAGRERILAAYAHAVAQQYRFFSYGDAMLILPGGVGRA</sequence>
<evidence type="ECO:0000256" key="7">
    <source>
        <dbReference type="ARBA" id="ARBA00022785"/>
    </source>
</evidence>
<evidence type="ECO:0000313" key="14">
    <source>
        <dbReference type="EMBL" id="AIA55847.1"/>
    </source>
</evidence>
<dbReference type="Pfam" id="PF02547">
    <property type="entry name" value="Queuosine_synth"/>
    <property type="match status" value="1"/>
</dbReference>
<evidence type="ECO:0000313" key="15">
    <source>
        <dbReference type="Proteomes" id="UP000005522"/>
    </source>
</evidence>
<protein>
    <recommendedName>
        <fullName evidence="11 13">S-adenosylmethionine:tRNA ribosyltransferase-isomerase</fullName>
        <ecNumber evidence="10 13">2.4.99.17</ecNumber>
    </recommendedName>
    <alternativeName>
        <fullName evidence="12 13">Queuosine biosynthesis protein QueA</fullName>
    </alternativeName>
</protein>
<evidence type="ECO:0000256" key="9">
    <source>
        <dbReference type="ARBA" id="ARBA00061210"/>
    </source>
</evidence>
<dbReference type="eggNOG" id="COG0809">
    <property type="taxonomic scope" value="Bacteria"/>
</dbReference>
<comment type="subunit">
    <text evidence="3 13">Monomer.</text>
</comment>
<dbReference type="PANTHER" id="PTHR30307:SF0">
    <property type="entry name" value="S-ADENOSYLMETHIONINE:TRNA RIBOSYLTRANSFERASE-ISOMERASE"/>
    <property type="match status" value="1"/>
</dbReference>
<dbReference type="NCBIfam" id="TIGR00113">
    <property type="entry name" value="queA"/>
    <property type="match status" value="1"/>
</dbReference>
<dbReference type="SUPFAM" id="SSF111337">
    <property type="entry name" value="QueA-like"/>
    <property type="match status" value="1"/>
</dbReference>
<dbReference type="EC" id="2.4.99.17" evidence="10 13"/>
<dbReference type="InterPro" id="IPR042118">
    <property type="entry name" value="QueA_dom1"/>
</dbReference>
<evidence type="ECO:0000256" key="1">
    <source>
        <dbReference type="ARBA" id="ARBA00004496"/>
    </source>
</evidence>
<evidence type="ECO:0000256" key="6">
    <source>
        <dbReference type="ARBA" id="ARBA00022691"/>
    </source>
</evidence>
<evidence type="ECO:0000256" key="2">
    <source>
        <dbReference type="ARBA" id="ARBA00004691"/>
    </source>
</evidence>
<reference evidence="14 15" key="1">
    <citation type="journal article" date="2009" name="J. Bacteriol.">
        <title>Draft genome sequence of the extremely acidophilic bacterium Acidithiobacillus caldus ATCC 51756 reveals metabolic versatility in the genus Acidithiobacillus.</title>
        <authorList>
            <person name="Valdes J."/>
            <person name="Quatrini R."/>
            <person name="Hallberg K."/>
            <person name="Dopson M."/>
            <person name="Valenzuela P.D."/>
            <person name="Holmes D.S."/>
        </authorList>
    </citation>
    <scope>NUCLEOTIDE SEQUENCE [LARGE SCALE GENOMIC DNA]</scope>
    <source>
        <strain evidence="15">ATCC 51756 / DSM 8584 / KU</strain>
    </source>
</reference>
<evidence type="ECO:0000256" key="3">
    <source>
        <dbReference type="ARBA" id="ARBA00011245"/>
    </source>
</evidence>
<dbReference type="AlphaFoldDB" id="A0A060A133"/>
<comment type="function">
    <text evidence="13">Transfers and isomerizes the ribose moiety from AdoMet to the 7-aminomethyl group of 7-deazaguanine (preQ1-tRNA) to give epoxyqueuosine (oQ-tRNA).</text>
</comment>
<evidence type="ECO:0000256" key="8">
    <source>
        <dbReference type="ARBA" id="ARBA00052751"/>
    </source>
</evidence>
<keyword evidence="7 13" id="KW-0671">Queuosine biosynthesis</keyword>
<gene>
    <name evidence="13" type="primary">queA</name>
    <name evidence="14" type="ORF">Acaty_c1990</name>
</gene>
<accession>A0A060A133</accession>
<dbReference type="GO" id="GO:0005737">
    <property type="term" value="C:cytoplasm"/>
    <property type="evidence" value="ECO:0007669"/>
    <property type="project" value="UniProtKB-SubCell"/>
</dbReference>
<comment type="pathway">
    <text evidence="2 13">tRNA modification; tRNA-queuosine biosynthesis.</text>
</comment>
<dbReference type="EMBL" id="CP005986">
    <property type="protein sequence ID" value="AIA55847.1"/>
    <property type="molecule type" value="Genomic_DNA"/>
</dbReference>
<organism evidence="14 15">
    <name type="scientific">Acidithiobacillus caldus (strain ATCC 51756 / DSM 8584 / KU)</name>
    <dbReference type="NCBI Taxonomy" id="637389"/>
    <lineage>
        <taxon>Bacteria</taxon>
        <taxon>Pseudomonadati</taxon>
        <taxon>Pseudomonadota</taxon>
        <taxon>Acidithiobacillia</taxon>
        <taxon>Acidithiobacillales</taxon>
        <taxon>Acidithiobacillaceae</taxon>
        <taxon>Acidithiobacillus</taxon>
    </lineage>
</organism>
<comment type="subcellular location">
    <subcellularLocation>
        <location evidence="1 13">Cytoplasm</location>
    </subcellularLocation>
</comment>
<dbReference type="UniPathway" id="UPA00392"/>
<dbReference type="Gene3D" id="3.40.1780.10">
    <property type="entry name" value="QueA-like"/>
    <property type="match status" value="1"/>
</dbReference>
<dbReference type="InterPro" id="IPR003699">
    <property type="entry name" value="QueA"/>
</dbReference>
<dbReference type="KEGG" id="acz:Acaty_c1990"/>
<keyword evidence="6 13" id="KW-0949">S-adenosyl-L-methionine</keyword>
<dbReference type="RefSeq" id="WP_004873151.1">
    <property type="nucleotide sequence ID" value="NZ_CP005986.1"/>
</dbReference>
<dbReference type="Gene3D" id="2.40.10.240">
    <property type="entry name" value="QueA-like"/>
    <property type="match status" value="1"/>
</dbReference>
<dbReference type="GeneID" id="92932078"/>
<dbReference type="Proteomes" id="UP000005522">
    <property type="component" value="Chromosome"/>
</dbReference>
<evidence type="ECO:0000256" key="10">
    <source>
        <dbReference type="ARBA" id="ARBA00066503"/>
    </source>
</evidence>
<dbReference type="InterPro" id="IPR042119">
    <property type="entry name" value="QueA_dom2"/>
</dbReference>
<dbReference type="PANTHER" id="PTHR30307">
    <property type="entry name" value="S-ADENOSYLMETHIONINE:TRNA RIBOSYLTRANSFERASE-ISOMERASE"/>
    <property type="match status" value="1"/>
</dbReference>
<comment type="similarity">
    <text evidence="9 13">Belongs to the QueA family.</text>
</comment>
<evidence type="ECO:0000256" key="13">
    <source>
        <dbReference type="HAMAP-Rule" id="MF_00113"/>
    </source>
</evidence>
<evidence type="ECO:0000256" key="12">
    <source>
        <dbReference type="ARBA" id="ARBA00076160"/>
    </source>
</evidence>
<keyword evidence="4 13" id="KW-0963">Cytoplasm</keyword>
<comment type="catalytic activity">
    <reaction evidence="8 13">
        <text>7-aminomethyl-7-carbaguanosine(34) in tRNA + S-adenosyl-L-methionine = epoxyqueuosine(34) in tRNA + adenine + L-methionine + 2 H(+)</text>
        <dbReference type="Rhea" id="RHEA:32155"/>
        <dbReference type="Rhea" id="RHEA-COMP:10342"/>
        <dbReference type="Rhea" id="RHEA-COMP:18582"/>
        <dbReference type="ChEBI" id="CHEBI:15378"/>
        <dbReference type="ChEBI" id="CHEBI:16708"/>
        <dbReference type="ChEBI" id="CHEBI:57844"/>
        <dbReference type="ChEBI" id="CHEBI:59789"/>
        <dbReference type="ChEBI" id="CHEBI:82833"/>
        <dbReference type="ChEBI" id="CHEBI:194443"/>
        <dbReference type="EC" id="2.4.99.17"/>
    </reaction>
</comment>
<proteinExistence type="inferred from homology"/>
<dbReference type="GO" id="GO:0051075">
    <property type="term" value="F:S-adenosylmethionine:tRNA ribosyltransferase-isomerase activity"/>
    <property type="evidence" value="ECO:0007669"/>
    <property type="project" value="UniProtKB-EC"/>
</dbReference>
<evidence type="ECO:0000256" key="11">
    <source>
        <dbReference type="ARBA" id="ARBA00069325"/>
    </source>
</evidence>
<dbReference type="HAMAP" id="MF_00113">
    <property type="entry name" value="QueA"/>
    <property type="match status" value="1"/>
</dbReference>
<evidence type="ECO:0000256" key="4">
    <source>
        <dbReference type="ARBA" id="ARBA00022490"/>
    </source>
</evidence>
<name>A0A060A133_ACICK</name>
<dbReference type="FunFam" id="3.40.1780.10:FF:000001">
    <property type="entry name" value="S-adenosylmethionine:tRNA ribosyltransferase-isomerase"/>
    <property type="match status" value="1"/>
</dbReference>